<dbReference type="EMBL" id="NRRY01000018">
    <property type="protein sequence ID" value="MBK1619159.1"/>
    <property type="molecule type" value="Genomic_DNA"/>
</dbReference>
<accession>A0A9X0W988</accession>
<reference evidence="2 3" key="1">
    <citation type="journal article" date="2020" name="Microorganisms">
        <title>Osmotic Adaptation and Compatible Solute Biosynthesis of Phototrophic Bacteria as Revealed from Genome Analyses.</title>
        <authorList>
            <person name="Imhoff J.F."/>
            <person name="Rahn T."/>
            <person name="Kunzel S."/>
            <person name="Keller A."/>
            <person name="Neulinger S.C."/>
        </authorList>
    </citation>
    <scope>NUCLEOTIDE SEQUENCE [LARGE SCALE GENOMIC DNA]</scope>
    <source>
        <strain evidence="2 3">DSM 25653</strain>
    </source>
</reference>
<gene>
    <name evidence="2" type="ORF">CKO42_12085</name>
</gene>
<proteinExistence type="predicted"/>
<evidence type="ECO:0000256" key="1">
    <source>
        <dbReference type="SAM" id="Phobius"/>
    </source>
</evidence>
<organism evidence="2 3">
    <name type="scientific">Lamprobacter modestohalophilus</name>
    <dbReference type="NCBI Taxonomy" id="1064514"/>
    <lineage>
        <taxon>Bacteria</taxon>
        <taxon>Pseudomonadati</taxon>
        <taxon>Pseudomonadota</taxon>
        <taxon>Gammaproteobacteria</taxon>
        <taxon>Chromatiales</taxon>
        <taxon>Chromatiaceae</taxon>
        <taxon>Lamprobacter</taxon>
    </lineage>
</organism>
<keyword evidence="1" id="KW-0472">Membrane</keyword>
<comment type="caution">
    <text evidence="2">The sequence shown here is derived from an EMBL/GenBank/DDBJ whole genome shotgun (WGS) entry which is preliminary data.</text>
</comment>
<evidence type="ECO:0000313" key="2">
    <source>
        <dbReference type="EMBL" id="MBK1619159.1"/>
    </source>
</evidence>
<keyword evidence="1" id="KW-0812">Transmembrane</keyword>
<evidence type="ECO:0000313" key="3">
    <source>
        <dbReference type="Proteomes" id="UP001138768"/>
    </source>
</evidence>
<keyword evidence="3" id="KW-1185">Reference proteome</keyword>
<keyword evidence="1" id="KW-1133">Transmembrane helix</keyword>
<sequence length="67" mass="6960">MRAAVLLSALLLAAGVLLGVIAMMTPLTVPTSQLALVLVLSAALLLAVIFLVALIPGVSRHMDECRH</sequence>
<protein>
    <submittedName>
        <fullName evidence="2">Uncharacterized protein</fullName>
    </submittedName>
</protein>
<name>A0A9X0W988_9GAMM</name>
<feature type="transmembrane region" description="Helical" evidence="1">
    <location>
        <begin position="35"/>
        <end position="58"/>
    </location>
</feature>
<dbReference type="AlphaFoldDB" id="A0A9X0W988"/>
<dbReference type="Proteomes" id="UP001138768">
    <property type="component" value="Unassembled WGS sequence"/>
</dbReference>